<feature type="short sequence motif" description="HXTX 2" evidence="2">
    <location>
        <begin position="139"/>
        <end position="142"/>
    </location>
</feature>
<dbReference type="InterPro" id="IPR009097">
    <property type="entry name" value="Cyclic_Pdiesterase"/>
</dbReference>
<dbReference type="HAMAP" id="MF_01940">
    <property type="entry name" value="RNA_CPDase"/>
    <property type="match status" value="1"/>
</dbReference>
<proteinExistence type="inferred from homology"/>
<evidence type="ECO:0000256" key="1">
    <source>
        <dbReference type="ARBA" id="ARBA00022801"/>
    </source>
</evidence>
<dbReference type="NCBIfam" id="TIGR02258">
    <property type="entry name" value="2_5_ligase"/>
    <property type="match status" value="1"/>
</dbReference>
<comment type="catalytic activity">
    <reaction evidence="2">
        <text>a 3'-end 2',3'-cyclophospho-ribonucleotide-RNA + H2O = a 3'-end 2'-phospho-ribonucleotide-RNA + H(+)</text>
        <dbReference type="Rhea" id="RHEA:11828"/>
        <dbReference type="Rhea" id="RHEA-COMP:10464"/>
        <dbReference type="Rhea" id="RHEA-COMP:17353"/>
        <dbReference type="ChEBI" id="CHEBI:15377"/>
        <dbReference type="ChEBI" id="CHEBI:15378"/>
        <dbReference type="ChEBI" id="CHEBI:83064"/>
        <dbReference type="ChEBI" id="CHEBI:173113"/>
        <dbReference type="EC" id="3.1.4.58"/>
    </reaction>
</comment>
<evidence type="ECO:0000256" key="2">
    <source>
        <dbReference type="HAMAP-Rule" id="MF_01940"/>
    </source>
</evidence>
<feature type="active site" description="Proton donor" evidence="2">
    <location>
        <position position="54"/>
    </location>
</feature>
<comment type="caution">
    <text evidence="3">The sequence shown here is derived from an EMBL/GenBank/DDBJ whole genome shotgun (WGS) entry which is preliminary data.</text>
</comment>
<dbReference type="PANTHER" id="PTHR35561">
    <property type="entry name" value="RNA 2',3'-CYCLIC PHOSPHODIESTERASE"/>
    <property type="match status" value="1"/>
</dbReference>
<dbReference type="Proteomes" id="UP001139028">
    <property type="component" value="Unassembled WGS sequence"/>
</dbReference>
<keyword evidence="4" id="KW-1185">Reference proteome</keyword>
<dbReference type="EMBL" id="JALBWM010000007">
    <property type="protein sequence ID" value="MCO1333281.1"/>
    <property type="molecule type" value="Genomic_DNA"/>
</dbReference>
<dbReference type="GO" id="GO:0004113">
    <property type="term" value="F:2',3'-cyclic-nucleotide 3'-phosphodiesterase activity"/>
    <property type="evidence" value="ECO:0007669"/>
    <property type="project" value="InterPro"/>
</dbReference>
<dbReference type="PANTHER" id="PTHR35561:SF1">
    <property type="entry name" value="RNA 2',3'-CYCLIC PHOSPHODIESTERASE"/>
    <property type="match status" value="1"/>
</dbReference>
<feature type="active site" description="Proton acceptor" evidence="2">
    <location>
        <position position="139"/>
    </location>
</feature>
<dbReference type="RefSeq" id="WP_252464458.1">
    <property type="nucleotide sequence ID" value="NZ_JALBWM010000007.1"/>
</dbReference>
<dbReference type="AlphaFoldDB" id="A0A9X2EKD7"/>
<dbReference type="Pfam" id="PF13563">
    <property type="entry name" value="2_5_RNA_ligase2"/>
    <property type="match status" value="1"/>
</dbReference>
<evidence type="ECO:0000313" key="3">
    <source>
        <dbReference type="EMBL" id="MCO1333281.1"/>
    </source>
</evidence>
<accession>A0A9X2EKD7</accession>
<sequence length="192" mass="21218">MANIIDSPYSRLFIGVQPDQAAQDFLDKLVDRLGAQPSVQRTTSTHWTMRTNRHITLCFLGQTPNQLIPALKTGLAAISHSNKESLEVASSLDAFPGNESNLIAAELVASEQLKALNQSCSALVKKLGIETKSRLFRPHITLARNKDGFGDFIPIKLNHKINLNNIVLYQSEPVIDGSSLYTQLQKTRLQVP</sequence>
<dbReference type="EC" id="3.1.4.58" evidence="2"/>
<evidence type="ECO:0000313" key="4">
    <source>
        <dbReference type="Proteomes" id="UP001139028"/>
    </source>
</evidence>
<reference evidence="3" key="1">
    <citation type="journal article" date="2022" name="Arch. Microbiol.">
        <title>Microbulbifer okhotskensis sp. nov., isolated from a deep bottom sediment of the Okhotsk Sea.</title>
        <authorList>
            <person name="Romanenko L."/>
            <person name="Kurilenko V."/>
            <person name="Otstavnykh N."/>
            <person name="Velansky P."/>
            <person name="Isaeva M."/>
            <person name="Mikhailov V."/>
        </authorList>
    </citation>
    <scope>NUCLEOTIDE SEQUENCE</scope>
    <source>
        <strain evidence="3">OS29</strain>
    </source>
</reference>
<dbReference type="SUPFAM" id="SSF55144">
    <property type="entry name" value="LigT-like"/>
    <property type="match status" value="1"/>
</dbReference>
<comment type="similarity">
    <text evidence="2">Belongs to the 2H phosphoesterase superfamily. ThpR family.</text>
</comment>
<feature type="short sequence motif" description="HXTX 1" evidence="2">
    <location>
        <begin position="54"/>
        <end position="57"/>
    </location>
</feature>
<keyword evidence="1 2" id="KW-0378">Hydrolase</keyword>
<dbReference type="GO" id="GO:0008664">
    <property type="term" value="F:RNA 2',3'-cyclic 3'-phosphodiesterase activity"/>
    <property type="evidence" value="ECO:0007669"/>
    <property type="project" value="UniProtKB-EC"/>
</dbReference>
<gene>
    <name evidence="3" type="primary">thpR</name>
    <name evidence="3" type="ORF">MO867_02905</name>
</gene>
<dbReference type="Gene3D" id="3.90.1140.10">
    <property type="entry name" value="Cyclic phosphodiesterase"/>
    <property type="match status" value="1"/>
</dbReference>
<organism evidence="3 4">
    <name type="scientific">Microbulbifer okhotskensis</name>
    <dbReference type="NCBI Taxonomy" id="2926617"/>
    <lineage>
        <taxon>Bacteria</taxon>
        <taxon>Pseudomonadati</taxon>
        <taxon>Pseudomonadota</taxon>
        <taxon>Gammaproteobacteria</taxon>
        <taxon>Cellvibrionales</taxon>
        <taxon>Microbulbiferaceae</taxon>
        <taxon>Microbulbifer</taxon>
    </lineage>
</organism>
<dbReference type="InterPro" id="IPR004175">
    <property type="entry name" value="RNA_CPDase"/>
</dbReference>
<comment type="function">
    <text evidence="2">Hydrolyzes RNA 2',3'-cyclic phosphodiester to an RNA 2'-phosphomonoester.</text>
</comment>
<protein>
    <recommendedName>
        <fullName evidence="2">RNA 2',3'-cyclic phosphodiesterase</fullName>
        <shortName evidence="2">RNA 2',3'-CPDase</shortName>
        <ecNumber evidence="2">3.1.4.58</ecNumber>
    </recommendedName>
</protein>
<name>A0A9X2EKD7_9GAMM</name>